<accession>A0A0P0QFM5</accession>
<protein>
    <submittedName>
        <fullName evidence="3">Uncharacterized protein</fullName>
    </submittedName>
</protein>
<keyword evidence="1" id="KW-0812">Transmembrane</keyword>
<dbReference type="EMBL" id="SPSG01002354">
    <property type="protein sequence ID" value="TFU85717.1"/>
    <property type="molecule type" value="Genomic_DNA"/>
</dbReference>
<evidence type="ECO:0000313" key="5">
    <source>
        <dbReference type="Proteomes" id="UP000321126"/>
    </source>
</evidence>
<evidence type="ECO:0000313" key="2">
    <source>
        <dbReference type="EMBL" id="TFU85717.1"/>
    </source>
</evidence>
<dbReference type="EMBL" id="VOUQ01000002">
    <property type="protein sequence ID" value="TXE37019.1"/>
    <property type="molecule type" value="Genomic_DNA"/>
</dbReference>
<accession>A0A3E2EJI4</accession>
<dbReference type="AlphaFoldDB" id="A0A3E2EJI4"/>
<evidence type="ECO:0000256" key="1">
    <source>
        <dbReference type="SAM" id="Phobius"/>
    </source>
</evidence>
<proteinExistence type="predicted"/>
<evidence type="ECO:0000313" key="4">
    <source>
        <dbReference type="Proteomes" id="UP000298510"/>
    </source>
</evidence>
<sequence>MMLVILLSGWSLSVRTLIFILCMAGYLLLLGYLSMFVTDKICEKAGNYTKICRVVDISEPHIPK</sequence>
<feature type="transmembrane region" description="Helical" evidence="1">
    <location>
        <begin position="12"/>
        <end position="33"/>
    </location>
</feature>
<reference evidence="3 5" key="2">
    <citation type="submission" date="2019-07" db="EMBL/GenBank/DDBJ databases">
        <title>Serratia strains were isolated from fresh produce.</title>
        <authorList>
            <person name="Cho G.-S."/>
            <person name="Stein M."/>
            <person name="Lee W."/>
            <person name="Suh S.H."/>
            <person name="Franz C.M.A.P."/>
        </authorList>
    </citation>
    <scope>NUCLEOTIDE SEQUENCE [LARGE SCALE GENOMIC DNA]</scope>
    <source>
        <strain evidence="3 5">S16</strain>
    </source>
</reference>
<keyword evidence="1" id="KW-0472">Membrane</keyword>
<keyword evidence="1" id="KW-1133">Transmembrane helix</keyword>
<organism evidence="3 5">
    <name type="scientific">Serratia marcescens</name>
    <dbReference type="NCBI Taxonomy" id="615"/>
    <lineage>
        <taxon>Bacteria</taxon>
        <taxon>Pseudomonadati</taxon>
        <taxon>Pseudomonadota</taxon>
        <taxon>Gammaproteobacteria</taxon>
        <taxon>Enterobacterales</taxon>
        <taxon>Yersiniaceae</taxon>
        <taxon>Serratia</taxon>
    </lineage>
</organism>
<comment type="caution">
    <text evidence="3">The sequence shown here is derived from an EMBL/GenBank/DDBJ whole genome shotgun (WGS) entry which is preliminary data.</text>
</comment>
<name>A0A3E2EJI4_SERMA</name>
<dbReference type="Proteomes" id="UP000321126">
    <property type="component" value="Unassembled WGS sequence"/>
</dbReference>
<evidence type="ECO:0000313" key="3">
    <source>
        <dbReference type="EMBL" id="TXE37019.1"/>
    </source>
</evidence>
<reference evidence="2 4" key="1">
    <citation type="submission" date="2019-03" db="EMBL/GenBank/DDBJ databases">
        <title>Serratia marcescens strain N2 draft genome.</title>
        <authorList>
            <person name="Yassin A."/>
            <person name="El-Kenawy N."/>
            <person name="Youssef N.H."/>
        </authorList>
    </citation>
    <scope>NUCLEOTIDE SEQUENCE [LARGE SCALE GENOMIC DNA]</scope>
    <source>
        <strain evidence="2 4">N2</strain>
    </source>
</reference>
<gene>
    <name evidence="2" type="ORF">E0L31_17905</name>
    <name evidence="3" type="ORF">FOT62_06555</name>
</gene>